<keyword evidence="7" id="KW-0156">Chromatin regulator</keyword>
<evidence type="ECO:0000313" key="17">
    <source>
        <dbReference type="Proteomes" id="UP000037035"/>
    </source>
</evidence>
<feature type="compositionally biased region" description="Polar residues" evidence="13">
    <location>
        <begin position="872"/>
        <end position="882"/>
    </location>
</feature>
<feature type="compositionally biased region" description="Basic residues" evidence="13">
    <location>
        <begin position="1095"/>
        <end position="1106"/>
    </location>
</feature>
<evidence type="ECO:0000256" key="11">
    <source>
        <dbReference type="ARBA" id="ARBA00047583"/>
    </source>
</evidence>
<feature type="region of interest" description="Disordered" evidence="13">
    <location>
        <begin position="933"/>
        <end position="974"/>
    </location>
</feature>
<evidence type="ECO:0000256" key="13">
    <source>
        <dbReference type="SAM" id="MobiDB-lite"/>
    </source>
</evidence>
<dbReference type="EC" id="2.1.1.354" evidence="2"/>
<dbReference type="PROSITE" id="PS50868">
    <property type="entry name" value="POST_SET"/>
    <property type="match status" value="1"/>
</dbReference>
<reference evidence="16 17" key="1">
    <citation type="submission" date="2015-08" db="EMBL/GenBank/DDBJ databases">
        <title>Next Generation Sequencing and Analysis of the Genome of Puccinia sorghi L Schw, the Causal Agent of Maize Common Rust.</title>
        <authorList>
            <person name="Rochi L."/>
            <person name="Burguener G."/>
            <person name="Darino M."/>
            <person name="Turjanski A."/>
            <person name="Kreff E."/>
            <person name="Dieguez M.J."/>
            <person name="Sacco F."/>
        </authorList>
    </citation>
    <scope>NUCLEOTIDE SEQUENCE [LARGE SCALE GENOMIC DNA]</scope>
    <source>
        <strain evidence="16 17">RO10H11247</strain>
    </source>
</reference>
<dbReference type="InterPro" id="IPR024657">
    <property type="entry name" value="COMPASS_Set1_N-SET"/>
</dbReference>
<feature type="compositionally biased region" description="Pro residues" evidence="13">
    <location>
        <begin position="281"/>
        <end position="307"/>
    </location>
</feature>
<dbReference type="STRING" id="27349.A0A0L6UFG0"/>
<evidence type="ECO:0000259" key="14">
    <source>
        <dbReference type="PROSITE" id="PS50280"/>
    </source>
</evidence>
<keyword evidence="5 16" id="KW-0808">Transferase</keyword>
<comment type="caution">
    <text evidence="16">The sequence shown here is derived from an EMBL/GenBank/DDBJ whole genome shotgun (WGS) entry which is preliminary data.</text>
</comment>
<feature type="region of interest" description="Disordered" evidence="13">
    <location>
        <begin position="231"/>
        <end position="251"/>
    </location>
</feature>
<protein>
    <recommendedName>
        <fullName evidence="3">Histone-lysine N-methyltransferase, H3 lysine-4 specific</fullName>
        <ecNumber evidence="2">2.1.1.354</ecNumber>
    </recommendedName>
    <alternativeName>
        <fullName evidence="9">SET domain-containing protein 1</fullName>
    </alternativeName>
</protein>
<dbReference type="Pfam" id="PF00856">
    <property type="entry name" value="SET"/>
    <property type="match status" value="1"/>
</dbReference>
<feature type="compositionally biased region" description="Low complexity" evidence="13">
    <location>
        <begin position="356"/>
        <end position="372"/>
    </location>
</feature>
<evidence type="ECO:0000256" key="4">
    <source>
        <dbReference type="ARBA" id="ARBA00022603"/>
    </source>
</evidence>
<feature type="compositionally biased region" description="Low complexity" evidence="13">
    <location>
        <begin position="438"/>
        <end position="458"/>
    </location>
</feature>
<comment type="subcellular location">
    <subcellularLocation>
        <location evidence="1">Nucleus</location>
    </subcellularLocation>
</comment>
<comment type="catalytic activity">
    <reaction evidence="11">
        <text>N(6)-methyl-L-lysyl(4)-[histone H3] + S-adenosyl-L-methionine = N(6),N(6)-dimethyl-L-lysyl(4)-[histone H3] + S-adenosyl-L-homocysteine + H(+)</text>
        <dbReference type="Rhea" id="RHEA:60268"/>
        <dbReference type="Rhea" id="RHEA-COMP:15540"/>
        <dbReference type="Rhea" id="RHEA-COMP:15543"/>
        <dbReference type="ChEBI" id="CHEBI:15378"/>
        <dbReference type="ChEBI" id="CHEBI:57856"/>
        <dbReference type="ChEBI" id="CHEBI:59789"/>
        <dbReference type="ChEBI" id="CHEBI:61929"/>
        <dbReference type="ChEBI" id="CHEBI:61976"/>
    </reaction>
</comment>
<dbReference type="InterPro" id="IPR003616">
    <property type="entry name" value="Post-SET_dom"/>
</dbReference>
<dbReference type="SUPFAM" id="SSF82199">
    <property type="entry name" value="SET domain"/>
    <property type="match status" value="1"/>
</dbReference>
<keyword evidence="17" id="KW-1185">Reference proteome</keyword>
<feature type="region of interest" description="Disordered" evidence="13">
    <location>
        <begin position="1158"/>
        <end position="1239"/>
    </location>
</feature>
<feature type="compositionally biased region" description="Pro residues" evidence="13">
    <location>
        <begin position="400"/>
        <end position="409"/>
    </location>
</feature>
<dbReference type="SMART" id="SM01291">
    <property type="entry name" value="N-SET"/>
    <property type="match status" value="1"/>
</dbReference>
<feature type="region of interest" description="Disordered" evidence="13">
    <location>
        <begin position="870"/>
        <end position="906"/>
    </location>
</feature>
<evidence type="ECO:0000256" key="7">
    <source>
        <dbReference type="ARBA" id="ARBA00022853"/>
    </source>
</evidence>
<comment type="catalytic activity">
    <reaction evidence="12">
        <text>N(6),N(6)-dimethyl-L-lysyl(4)-[histone H3] + S-adenosyl-L-methionine = N(6),N(6),N(6)-trimethyl-L-lysyl(4)-[histone H3] + S-adenosyl-L-homocysteine + H(+)</text>
        <dbReference type="Rhea" id="RHEA:60272"/>
        <dbReference type="Rhea" id="RHEA-COMP:15537"/>
        <dbReference type="Rhea" id="RHEA-COMP:15540"/>
        <dbReference type="ChEBI" id="CHEBI:15378"/>
        <dbReference type="ChEBI" id="CHEBI:57856"/>
        <dbReference type="ChEBI" id="CHEBI:59789"/>
        <dbReference type="ChEBI" id="CHEBI:61961"/>
        <dbReference type="ChEBI" id="CHEBI:61976"/>
    </reaction>
</comment>
<evidence type="ECO:0000256" key="9">
    <source>
        <dbReference type="ARBA" id="ARBA00030093"/>
    </source>
</evidence>
<dbReference type="PANTHER" id="PTHR45814:SF2">
    <property type="entry name" value="HISTONE-LYSINE N-METHYLTRANSFERASE SETD1"/>
    <property type="match status" value="1"/>
</dbReference>
<feature type="compositionally biased region" description="Polar residues" evidence="13">
    <location>
        <begin position="376"/>
        <end position="387"/>
    </location>
</feature>
<feature type="compositionally biased region" description="Polar residues" evidence="13">
    <location>
        <begin position="325"/>
        <end position="343"/>
    </location>
</feature>
<dbReference type="PROSITE" id="PS50280">
    <property type="entry name" value="SET"/>
    <property type="match status" value="1"/>
</dbReference>
<evidence type="ECO:0000259" key="15">
    <source>
        <dbReference type="PROSITE" id="PS50868"/>
    </source>
</evidence>
<feature type="region of interest" description="Disordered" evidence="13">
    <location>
        <begin position="499"/>
        <end position="591"/>
    </location>
</feature>
<feature type="domain" description="Post-SET" evidence="15">
    <location>
        <begin position="1486"/>
        <end position="1501"/>
    </location>
</feature>
<dbReference type="OrthoDB" id="308383at2759"/>
<feature type="compositionally biased region" description="Polar residues" evidence="13">
    <location>
        <begin position="1033"/>
        <end position="1042"/>
    </location>
</feature>
<dbReference type="SMART" id="SM00317">
    <property type="entry name" value="SET"/>
    <property type="match status" value="1"/>
</dbReference>
<dbReference type="PANTHER" id="PTHR45814">
    <property type="entry name" value="HISTONE-LYSINE N-METHYLTRANSFERASE SETD1"/>
    <property type="match status" value="1"/>
</dbReference>
<dbReference type="GO" id="GO:0048188">
    <property type="term" value="C:Set1C/COMPASS complex"/>
    <property type="evidence" value="ECO:0007669"/>
    <property type="project" value="TreeGrafter"/>
</dbReference>
<feature type="region of interest" description="Disordered" evidence="13">
    <location>
        <begin position="1068"/>
        <end position="1127"/>
    </location>
</feature>
<feature type="region of interest" description="Disordered" evidence="13">
    <location>
        <begin position="980"/>
        <end position="999"/>
    </location>
</feature>
<dbReference type="InterPro" id="IPR001214">
    <property type="entry name" value="SET_dom"/>
</dbReference>
<dbReference type="InterPro" id="IPR044570">
    <property type="entry name" value="Set1-like"/>
</dbReference>
<feature type="region of interest" description="Disordered" evidence="13">
    <location>
        <begin position="1"/>
        <end position="38"/>
    </location>
</feature>
<dbReference type="EMBL" id="LAVV01011852">
    <property type="protein sequence ID" value="KNZ47308.1"/>
    <property type="molecule type" value="Genomic_DNA"/>
</dbReference>
<feature type="compositionally biased region" description="Basic and acidic residues" evidence="13">
    <location>
        <begin position="344"/>
        <end position="354"/>
    </location>
</feature>
<feature type="compositionally biased region" description="Polar residues" evidence="13">
    <location>
        <begin position="955"/>
        <end position="968"/>
    </location>
</feature>
<proteinExistence type="predicted"/>
<evidence type="ECO:0000256" key="6">
    <source>
        <dbReference type="ARBA" id="ARBA00022691"/>
    </source>
</evidence>
<accession>A0A0L6UFG0</accession>
<feature type="compositionally biased region" description="Basic and acidic residues" evidence="13">
    <location>
        <begin position="1193"/>
        <end position="1217"/>
    </location>
</feature>
<feature type="region of interest" description="Disordered" evidence="13">
    <location>
        <begin position="1303"/>
        <end position="1340"/>
    </location>
</feature>
<evidence type="ECO:0000256" key="10">
    <source>
        <dbReference type="ARBA" id="ARBA00047571"/>
    </source>
</evidence>
<dbReference type="Pfam" id="PF11764">
    <property type="entry name" value="N-SET"/>
    <property type="match status" value="1"/>
</dbReference>
<keyword evidence="6" id="KW-0949">S-adenosyl-L-methionine</keyword>
<feature type="compositionally biased region" description="Polar residues" evidence="13">
    <location>
        <begin position="1306"/>
        <end position="1340"/>
    </location>
</feature>
<feature type="region of interest" description="Disordered" evidence="13">
    <location>
        <begin position="1007"/>
        <end position="1051"/>
    </location>
</feature>
<dbReference type="VEuPathDB" id="FungiDB:VP01_651g5"/>
<gene>
    <name evidence="16" type="ORF">VP01_651g5</name>
</gene>
<evidence type="ECO:0000256" key="5">
    <source>
        <dbReference type="ARBA" id="ARBA00022679"/>
    </source>
</evidence>
<feature type="compositionally biased region" description="Basic and acidic residues" evidence="13">
    <location>
        <begin position="499"/>
        <end position="509"/>
    </location>
</feature>
<feature type="compositionally biased region" description="Polar residues" evidence="13">
    <location>
        <begin position="15"/>
        <end position="27"/>
    </location>
</feature>
<feature type="domain" description="SET" evidence="14">
    <location>
        <begin position="1356"/>
        <end position="1480"/>
    </location>
</feature>
<keyword evidence="8" id="KW-0539">Nucleus</keyword>
<comment type="catalytic activity">
    <reaction evidence="10">
        <text>L-lysyl(4)-[histone H3] + 3 S-adenosyl-L-methionine = N(6),N(6),N(6)-trimethyl-L-lysyl(4)-[histone H3] + 3 S-adenosyl-L-homocysteine + 3 H(+)</text>
        <dbReference type="Rhea" id="RHEA:60260"/>
        <dbReference type="Rhea" id="RHEA-COMP:15537"/>
        <dbReference type="Rhea" id="RHEA-COMP:15547"/>
        <dbReference type="ChEBI" id="CHEBI:15378"/>
        <dbReference type="ChEBI" id="CHEBI:29969"/>
        <dbReference type="ChEBI" id="CHEBI:57856"/>
        <dbReference type="ChEBI" id="CHEBI:59789"/>
        <dbReference type="ChEBI" id="CHEBI:61961"/>
        <dbReference type="EC" id="2.1.1.354"/>
    </reaction>
</comment>
<dbReference type="GO" id="GO:0140999">
    <property type="term" value="F:histone H3K4 trimethyltransferase activity"/>
    <property type="evidence" value="ECO:0007669"/>
    <property type="project" value="UniProtKB-EC"/>
</dbReference>
<evidence type="ECO:0000256" key="3">
    <source>
        <dbReference type="ARBA" id="ARBA00015839"/>
    </source>
</evidence>
<sequence>MDEDDDKLEKEKNEAATTTPIQFNLPTLTLDPPTQDKSNYRAKYDPALDSSLSILSTNHNMIHIYSYRHSKPTLVITSNPNRDPRLKLAYPSPLSSHPTSLSGRSALIAGISRASRTRQAFHSRVELIPSYPYDRNSLGPPPPPPPSAILITMLDKLVTGEQIKLDPQTGGSLGICWLRFLNNITHPTADSRHHSSQHSTINNNFLNSKNQQDGHQCALAAVRKANGARIGSMLTMGPPPSSSFPSRRSSSKHQYGIRCELDGEGKKCDQAVADQLDLLYPPLPPLPSPHDLSPPPLPPPPLPPDPQASPSLLPQPLIPQPPPNDTSSSHPSVPAPNNITTTQHPHDLESEISKRISPTHNPSTSTPSISIPAHQVTGSDNYASNPDNLHLPPSQLNTAPQPPPLPPPTALTNLPTMPSAMRNRDNSQAPFPLNRPILSTAPSTSSSLSKPLHASSSLTNSKMPMGLKTSHYIKQGFLAAAQTAAMTAAKKAGLKLVTRDQDDADERSHTRDRRVGRKSRSSSTDARPYIPRHGSLEPASDDSESESEDEDARQERQKEEAREELIQSRTFRRPGAPDLRPTASTHSKSCPSIPRLSLLWSHNHIGIDKSIKIEILRRLSLNQFSFLTINRVSLAELEERYKMFYGQAELKHYFLQFQPDQKHLFRILSFQMKTSVSEMVRFSCDLFLEQLTLYSPEFRVFVRSQIMTDGQMWYITFPTPNNAQLAYSYINSNTYVGTKLPVEIQEPITTQSYRELVDNNLQPLPVRRSLVDEKHADDLKKQRERLDDVGGVKCPLPVKNIEKSKNNDLGQANRPIENKRPVDFGPLAPSSVPQPTSQPLPDPNLWENLWENNPDQRSAILKLPSFSKRKFSQSTAKNSNLFKSLDKTRPPAPGEGTNDDLRKPPIIQDDESIASTGIASSHKQTMEDDDFASIASSEVNRPHRRKVASLRDSRPLQQETVPSSSPPRATSDDELDKRVSLTGINQHPRPVKKRVVPSVKKRRFQTVAFTSSEEEGAEDKNDHPPKSKKWKRSQQAQQNEKAQTVVEVSPYPAEPKVIVDEIILDSPAGDFSVAPSPKTVGPTTDTELPLTNRLPKAKPRQSKKVRLSVQDRSPEQKQDNGHTLVDVEETELGLDEVADDEEDLYFVKLALSRSRAGRSLHPPIAQKPKATSDYNQSHDRSQKASQIHWQRKARQDSPHSSRSESEGDEKGEGDDARSQSNEKANVTVDKHSTGSSRTEGYYHIASSQKAIYLPQRNKAIIDVGSIAATTTATTVSNPNQFSALAVSRSTRVNSRRFILNMEQNKKASIQSGNNPTNNSANEALDSQQPQPTSLSNPSTDTVADVLKFNQLRTRKKQLKFSRSPIHDWGLYAMETIPAGEMVIEYVGEVIRQAVADRREKLYERMGIGSSYLFRVDDDLVVDATKKGNLGRLINHCCSPNCTAKIITINGEKKIVIYAKVTSQFVFFYVELGDEVTYDYHFPKEEVKIPCLCGSVKCKGTL</sequence>
<feature type="compositionally biased region" description="Basic residues" evidence="13">
    <location>
        <begin position="989"/>
        <end position="999"/>
    </location>
</feature>
<evidence type="ECO:0000256" key="1">
    <source>
        <dbReference type="ARBA" id="ARBA00004123"/>
    </source>
</evidence>
<name>A0A0L6UFG0_9BASI</name>
<dbReference type="Proteomes" id="UP000037035">
    <property type="component" value="Unassembled WGS sequence"/>
</dbReference>
<dbReference type="InterPro" id="IPR046341">
    <property type="entry name" value="SET_dom_sf"/>
</dbReference>
<feature type="region of interest" description="Disordered" evidence="13">
    <location>
        <begin position="279"/>
        <end position="462"/>
    </location>
</feature>
<dbReference type="Gene3D" id="2.170.270.10">
    <property type="entry name" value="SET domain"/>
    <property type="match status" value="1"/>
</dbReference>
<evidence type="ECO:0000256" key="8">
    <source>
        <dbReference type="ARBA" id="ARBA00023242"/>
    </source>
</evidence>
<dbReference type="GO" id="GO:0032259">
    <property type="term" value="P:methylation"/>
    <property type="evidence" value="ECO:0007669"/>
    <property type="project" value="UniProtKB-KW"/>
</dbReference>
<evidence type="ECO:0000313" key="16">
    <source>
        <dbReference type="EMBL" id="KNZ47308.1"/>
    </source>
</evidence>
<evidence type="ECO:0000256" key="12">
    <source>
        <dbReference type="ARBA" id="ARBA00049129"/>
    </source>
</evidence>
<keyword evidence="4 16" id="KW-0489">Methyltransferase</keyword>
<organism evidence="16 17">
    <name type="scientific">Puccinia sorghi</name>
    <dbReference type="NCBI Taxonomy" id="27349"/>
    <lineage>
        <taxon>Eukaryota</taxon>
        <taxon>Fungi</taxon>
        <taxon>Dikarya</taxon>
        <taxon>Basidiomycota</taxon>
        <taxon>Pucciniomycotina</taxon>
        <taxon>Pucciniomycetes</taxon>
        <taxon>Pucciniales</taxon>
        <taxon>Pucciniaceae</taxon>
        <taxon>Puccinia</taxon>
    </lineage>
</organism>
<evidence type="ECO:0000256" key="2">
    <source>
        <dbReference type="ARBA" id="ARBA00012182"/>
    </source>
</evidence>
<feature type="region of interest" description="Disordered" evidence="13">
    <location>
        <begin position="797"/>
        <end position="850"/>
    </location>
</feature>
<feature type="compositionally biased region" description="Acidic residues" evidence="13">
    <location>
        <begin position="539"/>
        <end position="552"/>
    </location>
</feature>
<feature type="compositionally biased region" description="Basic and acidic residues" evidence="13">
    <location>
        <begin position="553"/>
        <end position="566"/>
    </location>
</feature>
<feature type="compositionally biased region" description="Basic residues" evidence="13">
    <location>
        <begin position="510"/>
        <end position="520"/>
    </location>
</feature>